<accession>A0ABS0CYT6</accession>
<keyword evidence="2" id="KW-1185">Reference proteome</keyword>
<dbReference type="Proteomes" id="UP000702209">
    <property type="component" value="Unassembled WGS sequence"/>
</dbReference>
<protein>
    <submittedName>
        <fullName evidence="1">DUF3558 domain-containing protein</fullName>
    </submittedName>
</protein>
<dbReference type="EMBL" id="JADLQX010000015">
    <property type="protein sequence ID" value="MBF6299983.1"/>
    <property type="molecule type" value="Genomic_DNA"/>
</dbReference>
<comment type="caution">
    <text evidence="1">The sequence shown here is derived from an EMBL/GenBank/DDBJ whole genome shotgun (WGS) entry which is preliminary data.</text>
</comment>
<gene>
    <name evidence="1" type="ORF">IU459_20895</name>
</gene>
<dbReference type="Pfam" id="PF12079">
    <property type="entry name" value="DUF3558"/>
    <property type="match status" value="1"/>
</dbReference>
<proteinExistence type="predicted"/>
<sequence length="170" mass="17216">MAVALVLGLSACGGGESGGTPAATSTKATSASGAQAQLFDPCTGIPETALTAAGLDPATEQVGVGGVKQPGWEICGWKGADYTLGVFSTSGTVAEFERKPGNVEFQDVTIAGRAGREFRVDGAAKDQMCDVLFSAEQGLLQLTLVNKTAGQSPCDRLAEVGEAIVPALPR</sequence>
<name>A0ABS0CYT6_9NOCA</name>
<dbReference type="RefSeq" id="WP_195131227.1">
    <property type="nucleotide sequence ID" value="NZ_JADLQX010000015.1"/>
</dbReference>
<reference evidence="1 2" key="1">
    <citation type="submission" date="2020-10" db="EMBL/GenBank/DDBJ databases">
        <title>Identification of Nocardia species via Next-generation sequencing and recognition of intraspecies genetic diversity.</title>
        <authorList>
            <person name="Li P."/>
            <person name="Li P."/>
            <person name="Lu B."/>
        </authorList>
    </citation>
    <scope>NUCLEOTIDE SEQUENCE [LARGE SCALE GENOMIC DNA]</scope>
    <source>
        <strain evidence="1 2">BJ06-0157</strain>
    </source>
</reference>
<dbReference type="InterPro" id="IPR024520">
    <property type="entry name" value="DUF3558"/>
</dbReference>
<evidence type="ECO:0000313" key="2">
    <source>
        <dbReference type="Proteomes" id="UP000702209"/>
    </source>
</evidence>
<organism evidence="1 2">
    <name type="scientific">Nocardia amamiensis</name>
    <dbReference type="NCBI Taxonomy" id="404578"/>
    <lineage>
        <taxon>Bacteria</taxon>
        <taxon>Bacillati</taxon>
        <taxon>Actinomycetota</taxon>
        <taxon>Actinomycetes</taxon>
        <taxon>Mycobacteriales</taxon>
        <taxon>Nocardiaceae</taxon>
        <taxon>Nocardia</taxon>
    </lineage>
</organism>
<evidence type="ECO:0000313" key="1">
    <source>
        <dbReference type="EMBL" id="MBF6299983.1"/>
    </source>
</evidence>